<dbReference type="Proteomes" id="UP001230951">
    <property type="component" value="Unassembled WGS sequence"/>
</dbReference>
<keyword evidence="5" id="KW-1185">Reference proteome</keyword>
<dbReference type="Pfam" id="PF01182">
    <property type="entry name" value="Glucosamine_iso"/>
    <property type="match status" value="1"/>
</dbReference>
<dbReference type="GO" id="GO:0004342">
    <property type="term" value="F:glucosamine-6-phosphate deaminase activity"/>
    <property type="evidence" value="ECO:0007669"/>
    <property type="project" value="UniProtKB-EC"/>
</dbReference>
<evidence type="ECO:0000259" key="2">
    <source>
        <dbReference type="Pfam" id="PF01182"/>
    </source>
</evidence>
<evidence type="ECO:0000313" key="6">
    <source>
        <dbReference type="Proteomes" id="UP001242995"/>
    </source>
</evidence>
<name>A0AAW8DEN9_9MICC</name>
<proteinExistence type="predicted"/>
<dbReference type="InterPro" id="IPR006148">
    <property type="entry name" value="Glc/Gal-6P_isomerase"/>
</dbReference>
<dbReference type="EMBL" id="JAUSTF010000010">
    <property type="protein sequence ID" value="MDQ0182209.1"/>
    <property type="molecule type" value="Genomic_DNA"/>
</dbReference>
<sequence>MTALTTYSPVVSTHPDRAALGEHAGAHAAETLRKALRNQREVRLMLAAAPSQEATLQALVQEPGIDWSRITCFHMDDYLALEPDAPQGFGNWLQRTFFSFLPPTTFHRINPGNPAQDEAERYGTLMGQDPFDLVLLGLGVNGHLAFNDPPAALADPLPARVINLDQVSRQQQVDEGHFAGFDDVPQRAITVSIPRLLHASEIIASVPGRAKRTAVHNTLNQPISGDHPGTALRTHPNVTIYLDAESDPR</sequence>
<gene>
    <name evidence="3" type="ORF">J2S90_003212</name>
    <name evidence="4" type="ORF">J2S93_003656</name>
</gene>
<evidence type="ECO:0000313" key="3">
    <source>
        <dbReference type="EMBL" id="MDP9906233.1"/>
    </source>
</evidence>
<keyword evidence="3" id="KW-0378">Hydrolase</keyword>
<dbReference type="GO" id="GO:0005737">
    <property type="term" value="C:cytoplasm"/>
    <property type="evidence" value="ECO:0007669"/>
    <property type="project" value="TreeGrafter"/>
</dbReference>
<dbReference type="Proteomes" id="UP001242995">
    <property type="component" value="Unassembled WGS sequence"/>
</dbReference>
<evidence type="ECO:0000256" key="1">
    <source>
        <dbReference type="ARBA" id="ARBA00023277"/>
    </source>
</evidence>
<dbReference type="PANTHER" id="PTHR11280:SF6">
    <property type="entry name" value="GLUCOSAMINE-6-PHOSPHATE ISOMERASE NAGB"/>
    <property type="match status" value="1"/>
</dbReference>
<dbReference type="GO" id="GO:0042802">
    <property type="term" value="F:identical protein binding"/>
    <property type="evidence" value="ECO:0007669"/>
    <property type="project" value="TreeGrafter"/>
</dbReference>
<evidence type="ECO:0000313" key="4">
    <source>
        <dbReference type="EMBL" id="MDQ0182209.1"/>
    </source>
</evidence>
<dbReference type="GO" id="GO:0006043">
    <property type="term" value="P:glucosamine catabolic process"/>
    <property type="evidence" value="ECO:0007669"/>
    <property type="project" value="TreeGrafter"/>
</dbReference>
<reference evidence="3 5" key="1">
    <citation type="submission" date="2023-07" db="EMBL/GenBank/DDBJ databases">
        <title>Sorghum-associated microbial communities from plants grown in Nebraska, USA.</title>
        <authorList>
            <person name="Schachtman D."/>
        </authorList>
    </citation>
    <scope>NUCLEOTIDE SEQUENCE</scope>
    <source>
        <strain evidence="3">DS1006</strain>
        <strain evidence="4 5">DS1016</strain>
    </source>
</reference>
<dbReference type="PANTHER" id="PTHR11280">
    <property type="entry name" value="GLUCOSAMINE-6-PHOSPHATE ISOMERASE"/>
    <property type="match status" value="1"/>
</dbReference>
<accession>A0AAW8DEN9</accession>
<dbReference type="SUPFAM" id="SSF100950">
    <property type="entry name" value="NagB/RpiA/CoA transferase-like"/>
    <property type="match status" value="1"/>
</dbReference>
<comment type="caution">
    <text evidence="3">The sequence shown here is derived from an EMBL/GenBank/DDBJ whole genome shotgun (WGS) entry which is preliminary data.</text>
</comment>
<protein>
    <submittedName>
        <fullName evidence="3">Glucosamine-6-phosphate deaminase</fullName>
        <ecNumber evidence="3">3.5.99.6</ecNumber>
    </submittedName>
</protein>
<dbReference type="Gene3D" id="3.40.50.1360">
    <property type="match status" value="1"/>
</dbReference>
<dbReference type="CDD" id="cd01399">
    <property type="entry name" value="GlcN6P_deaminase"/>
    <property type="match status" value="1"/>
</dbReference>
<organism evidence="3 6">
    <name type="scientific">Arthrobacter bambusae</name>
    <dbReference type="NCBI Taxonomy" id="1338426"/>
    <lineage>
        <taxon>Bacteria</taxon>
        <taxon>Bacillati</taxon>
        <taxon>Actinomycetota</taxon>
        <taxon>Actinomycetes</taxon>
        <taxon>Micrococcales</taxon>
        <taxon>Micrococcaceae</taxon>
        <taxon>Arthrobacter</taxon>
    </lineage>
</organism>
<dbReference type="GO" id="GO:0005975">
    <property type="term" value="P:carbohydrate metabolic process"/>
    <property type="evidence" value="ECO:0007669"/>
    <property type="project" value="InterPro"/>
</dbReference>
<dbReference type="AlphaFoldDB" id="A0AAW8DEN9"/>
<dbReference type="GO" id="GO:0006046">
    <property type="term" value="P:N-acetylglucosamine catabolic process"/>
    <property type="evidence" value="ECO:0007669"/>
    <property type="project" value="TreeGrafter"/>
</dbReference>
<dbReference type="RefSeq" id="WP_306962614.1">
    <property type="nucleotide sequence ID" value="NZ_JAUSRG010000010.1"/>
</dbReference>
<feature type="domain" description="Glucosamine/galactosamine-6-phosphate isomerase" evidence="2">
    <location>
        <begin position="15"/>
        <end position="233"/>
    </location>
</feature>
<evidence type="ECO:0000313" key="5">
    <source>
        <dbReference type="Proteomes" id="UP001230951"/>
    </source>
</evidence>
<dbReference type="InterPro" id="IPR004547">
    <property type="entry name" value="Glucosamine6P_isomerase"/>
</dbReference>
<dbReference type="GO" id="GO:0019262">
    <property type="term" value="P:N-acetylneuraminate catabolic process"/>
    <property type="evidence" value="ECO:0007669"/>
    <property type="project" value="TreeGrafter"/>
</dbReference>
<dbReference type="EC" id="3.5.99.6" evidence="3"/>
<dbReference type="InterPro" id="IPR037171">
    <property type="entry name" value="NagB/RpiA_transferase-like"/>
</dbReference>
<keyword evidence="1" id="KW-0119">Carbohydrate metabolism</keyword>
<dbReference type="EMBL" id="JAUSRG010000010">
    <property type="protein sequence ID" value="MDP9906233.1"/>
    <property type="molecule type" value="Genomic_DNA"/>
</dbReference>